<gene>
    <name evidence="2" type="ORF">GGQ80_003597</name>
</gene>
<dbReference type="RefSeq" id="WP_183987367.1">
    <property type="nucleotide sequence ID" value="NZ_JACIEV010000019.1"/>
</dbReference>
<proteinExistence type="predicted"/>
<keyword evidence="1" id="KW-0732">Signal</keyword>
<protein>
    <submittedName>
        <fullName evidence="2">Uncharacterized protein</fullName>
    </submittedName>
</protein>
<reference evidence="2 3" key="1">
    <citation type="submission" date="2020-08" db="EMBL/GenBank/DDBJ databases">
        <title>Genomic Encyclopedia of Type Strains, Phase IV (KMG-IV): sequencing the most valuable type-strain genomes for metagenomic binning, comparative biology and taxonomic classification.</title>
        <authorList>
            <person name="Goeker M."/>
        </authorList>
    </citation>
    <scope>NUCLEOTIDE SEQUENCE [LARGE SCALE GENOMIC DNA]</scope>
    <source>
        <strain evidence="2 3">YC6723</strain>
    </source>
</reference>
<comment type="caution">
    <text evidence="2">The sequence shown here is derived from an EMBL/GenBank/DDBJ whole genome shotgun (WGS) entry which is preliminary data.</text>
</comment>
<accession>A0A840FG77</accession>
<organism evidence="2 3">
    <name type="scientific">Sphingomonas jinjuensis</name>
    <dbReference type="NCBI Taxonomy" id="535907"/>
    <lineage>
        <taxon>Bacteria</taxon>
        <taxon>Pseudomonadati</taxon>
        <taxon>Pseudomonadota</taxon>
        <taxon>Alphaproteobacteria</taxon>
        <taxon>Sphingomonadales</taxon>
        <taxon>Sphingomonadaceae</taxon>
        <taxon>Sphingomonas</taxon>
    </lineage>
</organism>
<evidence type="ECO:0000313" key="2">
    <source>
        <dbReference type="EMBL" id="MBB4155672.1"/>
    </source>
</evidence>
<dbReference type="AlphaFoldDB" id="A0A840FG77"/>
<feature type="signal peptide" evidence="1">
    <location>
        <begin position="1"/>
        <end position="22"/>
    </location>
</feature>
<dbReference type="Proteomes" id="UP000529795">
    <property type="component" value="Unassembled WGS sequence"/>
</dbReference>
<name>A0A840FG77_9SPHN</name>
<feature type="chain" id="PRO_5032536026" evidence="1">
    <location>
        <begin position="23"/>
        <end position="172"/>
    </location>
</feature>
<evidence type="ECO:0000313" key="3">
    <source>
        <dbReference type="Proteomes" id="UP000529795"/>
    </source>
</evidence>
<sequence>MKIYTLLAIAPPLAMAAGTATARETPECRIAVVSAVTDDMGRSWQAGEIAPATFVRREGGNTFYCEDHGQCLPQRLHGVTVTRPIDCRVGSRTSPGYFWLDPDPKVMGAAGARQLLARRRAEMRLSALGFDNASAGGLAEDYARNPTSSNGRLVARALAGSQTAIAQLKAAQ</sequence>
<keyword evidence="3" id="KW-1185">Reference proteome</keyword>
<dbReference type="EMBL" id="JACIEV010000019">
    <property type="protein sequence ID" value="MBB4155672.1"/>
    <property type="molecule type" value="Genomic_DNA"/>
</dbReference>
<evidence type="ECO:0000256" key="1">
    <source>
        <dbReference type="SAM" id="SignalP"/>
    </source>
</evidence>